<dbReference type="PRINTS" id="PR00719">
    <property type="entry name" value="LMWPTPASE"/>
</dbReference>
<evidence type="ECO:0000259" key="6">
    <source>
        <dbReference type="SMART" id="SM00226"/>
    </source>
</evidence>
<evidence type="ECO:0000256" key="2">
    <source>
        <dbReference type="ARBA" id="ARBA00013064"/>
    </source>
</evidence>
<dbReference type="AlphaFoldDB" id="A0A7C5HSP6"/>
<feature type="active site" description="Nucleophile" evidence="5">
    <location>
        <position position="9"/>
    </location>
</feature>
<reference evidence="7" key="1">
    <citation type="journal article" date="2020" name="mSystems">
        <title>Genome- and Community-Level Interaction Insights into Carbon Utilization and Element Cycling Functions of Hydrothermarchaeota in Hydrothermal Sediment.</title>
        <authorList>
            <person name="Zhou Z."/>
            <person name="Liu Y."/>
            <person name="Xu W."/>
            <person name="Pan J."/>
            <person name="Luo Z.H."/>
            <person name="Li M."/>
        </authorList>
    </citation>
    <scope>NUCLEOTIDE SEQUENCE [LARGE SCALE GENOMIC DNA]</scope>
    <source>
        <strain evidence="7">HyVt-633</strain>
    </source>
</reference>
<dbReference type="CDD" id="cd16343">
    <property type="entry name" value="LMWPTP"/>
    <property type="match status" value="1"/>
</dbReference>
<keyword evidence="3" id="KW-0378">Hydrolase</keyword>
<accession>A0A7C5HSP6</accession>
<evidence type="ECO:0000256" key="5">
    <source>
        <dbReference type="PIRSR" id="PIRSR617867-1"/>
    </source>
</evidence>
<dbReference type="Proteomes" id="UP000886058">
    <property type="component" value="Unassembled WGS sequence"/>
</dbReference>
<dbReference type="InterPro" id="IPR050438">
    <property type="entry name" value="LMW_PTPase"/>
</dbReference>
<gene>
    <name evidence="7" type="ORF">ENL07_10195</name>
</gene>
<feature type="active site" evidence="5">
    <location>
        <position position="15"/>
    </location>
</feature>
<comment type="caution">
    <text evidence="7">The sequence shown here is derived from an EMBL/GenBank/DDBJ whole genome shotgun (WGS) entry which is preliminary data.</text>
</comment>
<dbReference type="GO" id="GO:0004725">
    <property type="term" value="F:protein tyrosine phosphatase activity"/>
    <property type="evidence" value="ECO:0007669"/>
    <property type="project" value="UniProtKB-EC"/>
</dbReference>
<proteinExistence type="inferred from homology"/>
<evidence type="ECO:0000256" key="1">
    <source>
        <dbReference type="ARBA" id="ARBA00011063"/>
    </source>
</evidence>
<feature type="active site" description="Proton donor" evidence="5">
    <location>
        <position position="125"/>
    </location>
</feature>
<dbReference type="InterPro" id="IPR023485">
    <property type="entry name" value="Ptyr_pPase"/>
</dbReference>
<keyword evidence="4" id="KW-0904">Protein phosphatase</keyword>
<evidence type="ECO:0000313" key="7">
    <source>
        <dbReference type="EMBL" id="HHE32966.1"/>
    </source>
</evidence>
<dbReference type="InterPro" id="IPR017867">
    <property type="entry name" value="Tyr_phospatase_low_mol_wt"/>
</dbReference>
<organism evidence="7">
    <name type="scientific">Chlorobaculum parvum</name>
    <dbReference type="NCBI Taxonomy" id="274539"/>
    <lineage>
        <taxon>Bacteria</taxon>
        <taxon>Pseudomonadati</taxon>
        <taxon>Chlorobiota</taxon>
        <taxon>Chlorobiia</taxon>
        <taxon>Chlorobiales</taxon>
        <taxon>Chlorobiaceae</taxon>
        <taxon>Chlorobaculum</taxon>
    </lineage>
</organism>
<dbReference type="SMART" id="SM00226">
    <property type="entry name" value="LMWPc"/>
    <property type="match status" value="1"/>
</dbReference>
<name>A0A7C5HSP6_9CHLB</name>
<feature type="domain" description="Phosphotyrosine protein phosphatase I" evidence="6">
    <location>
        <begin position="3"/>
        <end position="151"/>
    </location>
</feature>
<dbReference type="InterPro" id="IPR036196">
    <property type="entry name" value="Ptyr_pPase_sf"/>
</dbReference>
<dbReference type="Gene3D" id="3.40.50.2300">
    <property type="match status" value="1"/>
</dbReference>
<evidence type="ECO:0000256" key="4">
    <source>
        <dbReference type="ARBA" id="ARBA00022912"/>
    </source>
</evidence>
<protein>
    <recommendedName>
        <fullName evidence="2">protein-tyrosine-phosphatase</fullName>
        <ecNumber evidence="2">3.1.3.48</ecNumber>
    </recommendedName>
</protein>
<dbReference type="Pfam" id="PF01451">
    <property type="entry name" value="LMWPc"/>
    <property type="match status" value="1"/>
</dbReference>
<dbReference type="EMBL" id="DRSQ01000220">
    <property type="protein sequence ID" value="HHE32966.1"/>
    <property type="molecule type" value="Genomic_DNA"/>
</dbReference>
<dbReference type="EC" id="3.1.3.48" evidence="2"/>
<dbReference type="SUPFAM" id="SSF52788">
    <property type="entry name" value="Phosphotyrosine protein phosphatases I"/>
    <property type="match status" value="1"/>
</dbReference>
<dbReference type="PANTHER" id="PTHR11717">
    <property type="entry name" value="LOW MOLECULAR WEIGHT PROTEIN TYROSINE PHOSPHATASE"/>
    <property type="match status" value="1"/>
</dbReference>
<dbReference type="PANTHER" id="PTHR11717:SF7">
    <property type="entry name" value="LOW MOLECULAR WEIGHT PHOSPHOTYROSINE PROTEIN PHOSPHATASE"/>
    <property type="match status" value="1"/>
</dbReference>
<comment type="similarity">
    <text evidence="1">Belongs to the low molecular weight phosphotyrosine protein phosphatase family.</text>
</comment>
<sequence>MPLRFLFVCYENICRSPMAEGVFAHLVASAGAGALFEVESAGTVCYQSGSCPDERAIRAAGRHGIDISSIRARCIHDLDLEQFDRIFVMDFENHRDLHDALEGRPVSLHMMTEFATSEAGAEIEDPYYGDEAGFDRTLLRLMESATGILAAMRVECGFPDQESISASAIDGQDDGDER</sequence>
<evidence type="ECO:0000256" key="3">
    <source>
        <dbReference type="ARBA" id="ARBA00022801"/>
    </source>
</evidence>